<dbReference type="InterPro" id="IPR000210">
    <property type="entry name" value="BTB/POZ_dom"/>
</dbReference>
<sequence>MPTTRVIAQSPFDNTAASIVLRSCDNVEFYVYKEILKVASPFFSTMFSLPQPPPPTNHSINPSSAMVDEMSPEGLIIIPMPEDSESLDYILRVCYPLRTPARLTSLSLVEKVLASALKYEIDRVVDRAKKYLVRLGRSDPVCLYMISCKFGMEEEARIAASLLRERYCPIHPRGPRSPSSSSPPLPLTSTEKDFVRIAIEVYNDKYSDLPAIFLYRLLKYIQSGEQQSFSHPSLLSPHHPRDQYPGCESLVNESDSTLELSSDLVDLLSKHPTDILLQSSDGMVVPTHKLILRIASGDTILSQSEVGDCPQRNNLSLVSVPVTGKALIQLVRACCFPLGCHEDGHKPEDDLHLFYSAQSCGMHKIATTAKERWLSHLNEDPLNSYFIASLNGWVHEACEVLRYMATEGIPASSMCVTAMCIPGTAKHYHALLQYYDAIQRLEKTEEHHINFPSQGVETWNHPSYASSANITPMVAFRALQVVLSQGCNYGYGILPKIVDPPRHQKGSLINVNVDKYIDDPARFIRAMVHDSRRLDKKRKRCLEMIDASQIVEAATM</sequence>
<evidence type="ECO:0000313" key="3">
    <source>
        <dbReference type="Proteomes" id="UP001385951"/>
    </source>
</evidence>
<dbReference type="Gene3D" id="3.30.710.10">
    <property type="entry name" value="Potassium Channel Kv1.1, Chain A"/>
    <property type="match status" value="1"/>
</dbReference>
<dbReference type="Proteomes" id="UP001385951">
    <property type="component" value="Unassembled WGS sequence"/>
</dbReference>
<reference evidence="2 3" key="1">
    <citation type="submission" date="2022-09" db="EMBL/GenBank/DDBJ databases">
        <authorList>
            <person name="Palmer J.M."/>
        </authorList>
    </citation>
    <scope>NUCLEOTIDE SEQUENCE [LARGE SCALE GENOMIC DNA]</scope>
    <source>
        <strain evidence="2 3">DSM 7382</strain>
    </source>
</reference>
<feature type="domain" description="BTB" evidence="1">
    <location>
        <begin position="15"/>
        <end position="95"/>
    </location>
</feature>
<evidence type="ECO:0000259" key="1">
    <source>
        <dbReference type="PROSITE" id="PS50097"/>
    </source>
</evidence>
<accession>A0AAW0FRG1</accession>
<proteinExistence type="predicted"/>
<dbReference type="EMBL" id="JASBNA010000039">
    <property type="protein sequence ID" value="KAK7681857.1"/>
    <property type="molecule type" value="Genomic_DNA"/>
</dbReference>
<protein>
    <recommendedName>
        <fullName evidence="1">BTB domain-containing protein</fullName>
    </recommendedName>
</protein>
<dbReference type="InterPro" id="IPR011333">
    <property type="entry name" value="SKP1/BTB/POZ_sf"/>
</dbReference>
<dbReference type="SUPFAM" id="SSF54695">
    <property type="entry name" value="POZ domain"/>
    <property type="match status" value="1"/>
</dbReference>
<dbReference type="PROSITE" id="PS50097">
    <property type="entry name" value="BTB"/>
    <property type="match status" value="1"/>
</dbReference>
<gene>
    <name evidence="2" type="ORF">QCA50_015204</name>
</gene>
<comment type="caution">
    <text evidence="2">The sequence shown here is derived from an EMBL/GenBank/DDBJ whole genome shotgun (WGS) entry which is preliminary data.</text>
</comment>
<evidence type="ECO:0000313" key="2">
    <source>
        <dbReference type="EMBL" id="KAK7681857.1"/>
    </source>
</evidence>
<dbReference type="AlphaFoldDB" id="A0AAW0FRG1"/>
<name>A0AAW0FRG1_9APHY</name>
<organism evidence="2 3">
    <name type="scientific">Cerrena zonata</name>
    <dbReference type="NCBI Taxonomy" id="2478898"/>
    <lineage>
        <taxon>Eukaryota</taxon>
        <taxon>Fungi</taxon>
        <taxon>Dikarya</taxon>
        <taxon>Basidiomycota</taxon>
        <taxon>Agaricomycotina</taxon>
        <taxon>Agaricomycetes</taxon>
        <taxon>Polyporales</taxon>
        <taxon>Cerrenaceae</taxon>
        <taxon>Cerrena</taxon>
    </lineage>
</organism>
<keyword evidence="3" id="KW-1185">Reference proteome</keyword>
<dbReference type="SMART" id="SM00225">
    <property type="entry name" value="BTB"/>
    <property type="match status" value="1"/>
</dbReference>
<dbReference type="Pfam" id="PF00651">
    <property type="entry name" value="BTB"/>
    <property type="match status" value="1"/>
</dbReference>